<evidence type="ECO:0000313" key="1">
    <source>
        <dbReference type="EMBL" id="MDN6899636.1"/>
    </source>
</evidence>
<dbReference type="SUPFAM" id="SSF56784">
    <property type="entry name" value="HAD-like"/>
    <property type="match status" value="1"/>
</dbReference>
<keyword evidence="3" id="KW-1185">Reference proteome</keyword>
<gene>
    <name evidence="2" type="ORF">DLJ48_07205</name>
    <name evidence="1" type="ORF">EVC35_01255</name>
</gene>
<organism evidence="1 4">
    <name type="scientific">Oenococcus sicerae</name>
    <dbReference type="NCBI Taxonomy" id="2203724"/>
    <lineage>
        <taxon>Bacteria</taxon>
        <taxon>Bacillati</taxon>
        <taxon>Bacillota</taxon>
        <taxon>Bacilli</taxon>
        <taxon>Lactobacillales</taxon>
        <taxon>Lactobacillaceae</taxon>
        <taxon>Oenococcus</taxon>
    </lineage>
</organism>
<evidence type="ECO:0000313" key="2">
    <source>
        <dbReference type="EMBL" id="QAS70324.1"/>
    </source>
</evidence>
<dbReference type="Pfam" id="PF13242">
    <property type="entry name" value="Hydrolase_like"/>
    <property type="match status" value="1"/>
</dbReference>
<dbReference type="Proteomes" id="UP001167919">
    <property type="component" value="Unassembled WGS sequence"/>
</dbReference>
<dbReference type="NCBIfam" id="TIGR01662">
    <property type="entry name" value="HAD-SF-IIIA"/>
    <property type="match status" value="1"/>
</dbReference>
<dbReference type="CDD" id="cd16416">
    <property type="entry name" value="HAD_BsYqeG-like"/>
    <property type="match status" value="1"/>
</dbReference>
<dbReference type="RefSeq" id="WP_128686791.1">
    <property type="nucleotide sequence ID" value="NZ_CP029684.2"/>
</dbReference>
<reference evidence="1" key="2">
    <citation type="submission" date="2019-01" db="EMBL/GenBank/DDBJ databases">
        <title>Oenococcus sicerae UCMA17102.</title>
        <authorList>
            <person name="Cousin F.J."/>
            <person name="Le Guellec R."/>
            <person name="Cretenet M."/>
        </authorList>
    </citation>
    <scope>NUCLEOTIDE SEQUENCE</scope>
    <source>
        <strain evidence="1">UCMA17102</strain>
    </source>
</reference>
<sequence length="173" mass="19637">MRGIYKPTYRVKRVWGISAQALKDRGITTVLADLDNTLVAWNRPEGDKDFFVWHEKLLDAKINLIVVSNNSTKRVKRAVKALGVPFESWAFKPFPRGIKKTLRDFDLSKDEVIMIGDQIMTDVAASNLAGIRSVLVRPLTVTDSLPTRINRTFAKLITKNNKGKWEDDLVDPK</sequence>
<dbReference type="AlphaFoldDB" id="A0AAJ1RCU0"/>
<dbReference type="Gene3D" id="3.40.50.1000">
    <property type="entry name" value="HAD superfamily/HAD-like"/>
    <property type="match status" value="1"/>
</dbReference>
<dbReference type="GO" id="GO:0008962">
    <property type="term" value="F:phosphatidylglycerophosphatase activity"/>
    <property type="evidence" value="ECO:0007669"/>
    <property type="project" value="InterPro"/>
</dbReference>
<dbReference type="InterPro" id="IPR006549">
    <property type="entry name" value="HAD-SF_hydro_IIIA"/>
</dbReference>
<evidence type="ECO:0000313" key="3">
    <source>
        <dbReference type="Proteomes" id="UP000286907"/>
    </source>
</evidence>
<dbReference type="InterPro" id="IPR010021">
    <property type="entry name" value="PGPP1/Gep4"/>
</dbReference>
<dbReference type="NCBIfam" id="TIGR01668">
    <property type="entry name" value="YqeG_hyp_ppase"/>
    <property type="match status" value="1"/>
</dbReference>
<dbReference type="EMBL" id="CP029684">
    <property type="protein sequence ID" value="QAS70324.1"/>
    <property type="molecule type" value="Genomic_DNA"/>
</dbReference>
<dbReference type="InterPro" id="IPR023214">
    <property type="entry name" value="HAD_sf"/>
</dbReference>
<reference evidence="2 3" key="1">
    <citation type="journal article" date="2019" name="Syst. Appl. Microbiol.">
        <title>Oenococcus sicerae sp. nov., isolated from French cider.</title>
        <authorList>
            <person name="Cousin F.J."/>
            <person name="Le Guellec R."/>
            <person name="Chagnot C."/>
            <person name="Goux D."/>
            <person name="Dalmasso M."/>
            <person name="Laplace J.M."/>
            <person name="Cretenet M."/>
        </authorList>
    </citation>
    <scope>NUCLEOTIDE SEQUENCE [LARGE SCALE GENOMIC DNA]</scope>
    <source>
        <strain evidence="2 3">UCMA 15228</strain>
    </source>
</reference>
<proteinExistence type="predicted"/>
<reference evidence="2" key="3">
    <citation type="submission" date="2020-01" db="EMBL/GenBank/DDBJ databases">
        <authorList>
            <person name="Cousin F.J."/>
            <person name="Le Guellec R."/>
            <person name="Cretenet M."/>
        </authorList>
    </citation>
    <scope>NUCLEOTIDE SEQUENCE</scope>
    <source>
        <strain evidence="2">UCMA 15228</strain>
    </source>
</reference>
<dbReference type="EMBL" id="SDWY01000001">
    <property type="protein sequence ID" value="MDN6899636.1"/>
    <property type="molecule type" value="Genomic_DNA"/>
</dbReference>
<evidence type="ECO:0000313" key="4">
    <source>
        <dbReference type="Proteomes" id="UP001167919"/>
    </source>
</evidence>
<accession>A0AAJ1RCU0</accession>
<dbReference type="InterPro" id="IPR036412">
    <property type="entry name" value="HAD-like_sf"/>
</dbReference>
<name>A0AAJ1RCU0_9LACO</name>
<dbReference type="Proteomes" id="UP000286907">
    <property type="component" value="Chromosome"/>
</dbReference>
<protein>
    <submittedName>
        <fullName evidence="1">YqeG family HAD IIIA-type phosphatase</fullName>
    </submittedName>
</protein>